<organism evidence="2">
    <name type="scientific">Myoviridae sp. ct4uh47</name>
    <dbReference type="NCBI Taxonomy" id="2825032"/>
    <lineage>
        <taxon>Viruses</taxon>
        <taxon>Duplodnaviria</taxon>
        <taxon>Heunggongvirae</taxon>
        <taxon>Uroviricota</taxon>
        <taxon>Caudoviricetes</taxon>
    </lineage>
</organism>
<proteinExistence type="predicted"/>
<accession>A0A8S5V5T7</accession>
<feature type="domain" description="NTP pyrophosphohydrolase MazG-like" evidence="1">
    <location>
        <begin position="49"/>
        <end position="113"/>
    </location>
</feature>
<evidence type="ECO:0000313" key="2">
    <source>
        <dbReference type="EMBL" id="DAG02061.1"/>
    </source>
</evidence>
<dbReference type="Pfam" id="PF03819">
    <property type="entry name" value="MazG"/>
    <property type="match status" value="1"/>
</dbReference>
<dbReference type="InterPro" id="IPR004518">
    <property type="entry name" value="MazG-like_dom"/>
</dbReference>
<evidence type="ECO:0000259" key="1">
    <source>
        <dbReference type="Pfam" id="PF03819"/>
    </source>
</evidence>
<dbReference type="Gene3D" id="1.10.287.1080">
    <property type="entry name" value="MazG-like"/>
    <property type="match status" value="1"/>
</dbReference>
<sequence length="121" mass="14021">METKEIEAYVRKQIELSPKLSPMLRSTKCDALRSDITEFPELQSFAVMGLNEEAGEVAGLACRECWKKIPMPRYKWLEELGDVLWYLTAAAIAKGCTLEELWNYNVEKLEGRYGELRERED</sequence>
<reference evidence="2" key="1">
    <citation type="journal article" date="2021" name="Proc. Natl. Acad. Sci. U.S.A.">
        <title>A Catalog of Tens of Thousands of Viruses from Human Metagenomes Reveals Hidden Associations with Chronic Diseases.</title>
        <authorList>
            <person name="Tisza M.J."/>
            <person name="Buck C.B."/>
        </authorList>
    </citation>
    <scope>NUCLEOTIDE SEQUENCE</scope>
    <source>
        <strain evidence="2">Ct4uh47</strain>
    </source>
</reference>
<dbReference type="SUPFAM" id="SSF101386">
    <property type="entry name" value="all-alpha NTP pyrophosphatases"/>
    <property type="match status" value="1"/>
</dbReference>
<name>A0A8S5V5T7_9CAUD</name>
<protein>
    <submittedName>
        <fullName evidence="2">NTP-PPase-like protein</fullName>
    </submittedName>
</protein>
<dbReference type="EMBL" id="BK016203">
    <property type="protein sequence ID" value="DAG02061.1"/>
    <property type="molecule type" value="Genomic_DNA"/>
</dbReference>